<dbReference type="GO" id="GO:0020037">
    <property type="term" value="F:heme binding"/>
    <property type="evidence" value="ECO:0007669"/>
    <property type="project" value="InterPro"/>
</dbReference>
<dbReference type="InterPro" id="IPR036909">
    <property type="entry name" value="Cyt_c-like_dom_sf"/>
</dbReference>
<dbReference type="GO" id="GO:0009055">
    <property type="term" value="F:electron transfer activity"/>
    <property type="evidence" value="ECO:0007669"/>
    <property type="project" value="InterPro"/>
</dbReference>
<dbReference type="PROSITE" id="PS51007">
    <property type="entry name" value="CYTC"/>
    <property type="match status" value="1"/>
</dbReference>
<dbReference type="InterPro" id="IPR051395">
    <property type="entry name" value="Cytochrome_c_Peroxidase/MauG"/>
</dbReference>
<dbReference type="OrthoDB" id="9805202at2"/>
<dbReference type="AlphaFoldDB" id="A0A420DMJ6"/>
<dbReference type="EMBL" id="RAQJ01000002">
    <property type="protein sequence ID" value="RKE95425.1"/>
    <property type="molecule type" value="Genomic_DNA"/>
</dbReference>
<evidence type="ECO:0000256" key="1">
    <source>
        <dbReference type="ARBA" id="ARBA00022617"/>
    </source>
</evidence>
<evidence type="ECO:0000256" key="4">
    <source>
        <dbReference type="PROSITE-ProRule" id="PRU00433"/>
    </source>
</evidence>
<evidence type="ECO:0000256" key="3">
    <source>
        <dbReference type="ARBA" id="ARBA00023004"/>
    </source>
</evidence>
<dbReference type="Proteomes" id="UP000284892">
    <property type="component" value="Unassembled WGS sequence"/>
</dbReference>
<accession>A0A420DMJ6</accession>
<dbReference type="PANTHER" id="PTHR30600">
    <property type="entry name" value="CYTOCHROME C PEROXIDASE-RELATED"/>
    <property type="match status" value="1"/>
</dbReference>
<evidence type="ECO:0000256" key="2">
    <source>
        <dbReference type="ARBA" id="ARBA00022723"/>
    </source>
</evidence>
<evidence type="ECO:0000313" key="6">
    <source>
        <dbReference type="EMBL" id="RKE95425.1"/>
    </source>
</evidence>
<keyword evidence="3 4" id="KW-0408">Iron</keyword>
<proteinExistence type="predicted"/>
<name>A0A420DMJ6_9FLAO</name>
<keyword evidence="2 4" id="KW-0479">Metal-binding</keyword>
<dbReference type="InterPro" id="IPR009056">
    <property type="entry name" value="Cyt_c-like_dom"/>
</dbReference>
<sequence length="469" mass="50918">MLHLKKNKLIFLGLIITVISSCKSDDIDEYVPLTPDIGEEFSGGETTVFNESPEAFGFSAANLDHSLDADFGVGNSLFRQNWVTAPASTTARDGLGPFFNARSCTGCHFKDGRGRAPLFNGELSHGMLLRLSVPGTTSTGANLPEPIYGGQLQDDSILSATTEAGFIITYSDVVVNYPDGTQTTLRKPSYSFTNLAYGEMAANVEISPRVGNQMIGLGLLEAIPEATLLSFADEFDTDNDGISGKPNYAWNVQTQSITIGRFGWKANTPTIKQQVAGAFSGDLGITSSLFPDENCPTGVNCDNFINGGSPEISDINLNKVATYASVLNVPGRRNHDDQRVLEGKQLFNSINCIACHIPKIVTGNHSIAALENQTIRPYTDLLLHDMGEGLADNRPDFNANGNEWRTQPLWGIGLIETVNNHTNLLHDGRARNIEEAILWHAGEAEDSKLAFMNLNASEREKIIDFINSL</sequence>
<dbReference type="Pfam" id="PF06537">
    <property type="entry name" value="DHOR"/>
    <property type="match status" value="1"/>
</dbReference>
<protein>
    <submittedName>
        <fullName evidence="6">CxxC motif-containing protein (DUF1111 family)</fullName>
    </submittedName>
</protein>
<dbReference type="PANTHER" id="PTHR30600:SF4">
    <property type="entry name" value="CYTOCHROME C DOMAIN-CONTAINING PROTEIN"/>
    <property type="match status" value="1"/>
</dbReference>
<dbReference type="GO" id="GO:0004130">
    <property type="term" value="F:cytochrome-c peroxidase activity"/>
    <property type="evidence" value="ECO:0007669"/>
    <property type="project" value="TreeGrafter"/>
</dbReference>
<evidence type="ECO:0000259" key="5">
    <source>
        <dbReference type="PROSITE" id="PS51007"/>
    </source>
</evidence>
<feature type="domain" description="Cytochrome c" evidence="5">
    <location>
        <begin position="338"/>
        <end position="469"/>
    </location>
</feature>
<evidence type="ECO:0000313" key="7">
    <source>
        <dbReference type="Proteomes" id="UP000284892"/>
    </source>
</evidence>
<comment type="caution">
    <text evidence="6">The sequence shown here is derived from an EMBL/GenBank/DDBJ whole genome shotgun (WGS) entry which is preliminary data.</text>
</comment>
<dbReference type="RefSeq" id="WP_120200739.1">
    <property type="nucleotide sequence ID" value="NZ_RAQJ01000002.1"/>
</dbReference>
<gene>
    <name evidence="6" type="ORF">BXY80_1612</name>
</gene>
<dbReference type="PIRSF" id="PIRSF028099">
    <property type="entry name" value="DUF1111"/>
    <property type="match status" value="1"/>
</dbReference>
<organism evidence="6 7">
    <name type="scientific">Ichthyenterobacterium magnum</name>
    <dbReference type="NCBI Taxonomy" id="1230530"/>
    <lineage>
        <taxon>Bacteria</taxon>
        <taxon>Pseudomonadati</taxon>
        <taxon>Bacteroidota</taxon>
        <taxon>Flavobacteriia</taxon>
        <taxon>Flavobacteriales</taxon>
        <taxon>Flavobacteriaceae</taxon>
        <taxon>Ichthyenterobacterium</taxon>
    </lineage>
</organism>
<dbReference type="PROSITE" id="PS51257">
    <property type="entry name" value="PROKAR_LIPOPROTEIN"/>
    <property type="match status" value="1"/>
</dbReference>
<keyword evidence="7" id="KW-1185">Reference proteome</keyword>
<dbReference type="SUPFAM" id="SSF46626">
    <property type="entry name" value="Cytochrome c"/>
    <property type="match status" value="1"/>
</dbReference>
<dbReference type="Gene3D" id="1.10.760.10">
    <property type="entry name" value="Cytochrome c-like domain"/>
    <property type="match status" value="1"/>
</dbReference>
<dbReference type="GO" id="GO:0046872">
    <property type="term" value="F:metal ion binding"/>
    <property type="evidence" value="ECO:0007669"/>
    <property type="project" value="UniProtKB-KW"/>
</dbReference>
<keyword evidence="1 4" id="KW-0349">Heme</keyword>
<reference evidence="6 7" key="1">
    <citation type="submission" date="2018-09" db="EMBL/GenBank/DDBJ databases">
        <title>Genomic Encyclopedia of Archaeal and Bacterial Type Strains, Phase II (KMG-II): from individual species to whole genera.</title>
        <authorList>
            <person name="Goeker M."/>
        </authorList>
    </citation>
    <scope>NUCLEOTIDE SEQUENCE [LARGE SCALE GENOMIC DNA]</scope>
    <source>
        <strain evidence="6 7">DSM 26283</strain>
    </source>
</reference>
<dbReference type="InterPro" id="IPR010538">
    <property type="entry name" value="DHOR"/>
</dbReference>